<reference evidence="2 3" key="1">
    <citation type="submission" date="2016-11" db="EMBL/GenBank/DDBJ databases">
        <authorList>
            <person name="Jaros S."/>
            <person name="Januszkiewicz K."/>
            <person name="Wedrychowicz H."/>
        </authorList>
    </citation>
    <scope>NUCLEOTIDE SEQUENCE [LARGE SCALE GENOMIC DNA]</scope>
    <source>
        <strain evidence="2 3">CGMCC 1.12145</strain>
    </source>
</reference>
<dbReference type="OrthoDB" id="981489at2"/>
<keyword evidence="1" id="KW-1133">Transmembrane helix</keyword>
<proteinExistence type="predicted"/>
<evidence type="ECO:0000313" key="2">
    <source>
        <dbReference type="EMBL" id="SFW74171.1"/>
    </source>
</evidence>
<keyword evidence="1" id="KW-0812">Transmembrane</keyword>
<sequence>MDVLQQLHHFTQGEILQGKWMIGIAVIILFPIAFSLFQGNVSFQKGMAIPVCLLIAINIIYGGYILYSRTKYLTQTEIEFRSHPQQTLDAELQKAKADDQSYTTLKYVWGGCAIVFIVLYLVVVKDFYKGLSLGFAVLFLGFLVIDLFFNRRLNLYMEELNKLTI</sequence>
<feature type="transmembrane region" description="Helical" evidence="1">
    <location>
        <begin position="104"/>
        <end position="124"/>
    </location>
</feature>
<dbReference type="AlphaFoldDB" id="A0A1K1RPH6"/>
<protein>
    <submittedName>
        <fullName evidence="2">Uncharacterized protein</fullName>
    </submittedName>
</protein>
<feature type="transmembrane region" description="Helical" evidence="1">
    <location>
        <begin position="130"/>
        <end position="149"/>
    </location>
</feature>
<evidence type="ECO:0000256" key="1">
    <source>
        <dbReference type="SAM" id="Phobius"/>
    </source>
</evidence>
<dbReference type="EMBL" id="FPJE01000031">
    <property type="protein sequence ID" value="SFW74171.1"/>
    <property type="molecule type" value="Genomic_DNA"/>
</dbReference>
<gene>
    <name evidence="2" type="ORF">SAMN02927921_03864</name>
</gene>
<dbReference type="Proteomes" id="UP000182248">
    <property type="component" value="Unassembled WGS sequence"/>
</dbReference>
<keyword evidence="3" id="KW-1185">Reference proteome</keyword>
<dbReference type="RefSeq" id="WP_072319099.1">
    <property type="nucleotide sequence ID" value="NZ_FPJE01000031.1"/>
</dbReference>
<dbReference type="STRING" id="1150368.SAMN02927921_03864"/>
<accession>A0A1K1RPH6</accession>
<organism evidence="2 3">
    <name type="scientific">Sinomicrobium oceani</name>
    <dbReference type="NCBI Taxonomy" id="1150368"/>
    <lineage>
        <taxon>Bacteria</taxon>
        <taxon>Pseudomonadati</taxon>
        <taxon>Bacteroidota</taxon>
        <taxon>Flavobacteriia</taxon>
        <taxon>Flavobacteriales</taxon>
        <taxon>Flavobacteriaceae</taxon>
        <taxon>Sinomicrobium</taxon>
    </lineage>
</organism>
<feature type="transmembrane region" description="Helical" evidence="1">
    <location>
        <begin position="20"/>
        <end position="41"/>
    </location>
</feature>
<evidence type="ECO:0000313" key="3">
    <source>
        <dbReference type="Proteomes" id="UP000182248"/>
    </source>
</evidence>
<feature type="transmembrane region" description="Helical" evidence="1">
    <location>
        <begin position="47"/>
        <end position="67"/>
    </location>
</feature>
<name>A0A1K1RPH6_9FLAO</name>
<keyword evidence="1" id="KW-0472">Membrane</keyword>